<feature type="domain" description="Serpin" evidence="6">
    <location>
        <begin position="45"/>
        <end position="410"/>
    </location>
</feature>
<dbReference type="SUPFAM" id="SSF56574">
    <property type="entry name" value="Serpins"/>
    <property type="match status" value="1"/>
</dbReference>
<evidence type="ECO:0000313" key="7">
    <source>
        <dbReference type="EMBL" id="KAK6636971.1"/>
    </source>
</evidence>
<name>A0AAN8S7C3_POLSC</name>
<dbReference type="InterPro" id="IPR042185">
    <property type="entry name" value="Serpin_sf_2"/>
</dbReference>
<feature type="chain" id="PRO_5043038828" description="Serpin domain-containing protein" evidence="5">
    <location>
        <begin position="21"/>
        <end position="416"/>
    </location>
</feature>
<dbReference type="GO" id="GO:0005615">
    <property type="term" value="C:extracellular space"/>
    <property type="evidence" value="ECO:0007669"/>
    <property type="project" value="InterPro"/>
</dbReference>
<dbReference type="PROSITE" id="PS00284">
    <property type="entry name" value="SERPIN"/>
    <property type="match status" value="1"/>
</dbReference>
<evidence type="ECO:0000256" key="5">
    <source>
        <dbReference type="SAM" id="SignalP"/>
    </source>
</evidence>
<dbReference type="Gene3D" id="2.30.39.10">
    <property type="entry name" value="Alpha-1-antitrypsin, domain 1"/>
    <property type="match status" value="1"/>
</dbReference>
<evidence type="ECO:0000256" key="4">
    <source>
        <dbReference type="RuleBase" id="RU000411"/>
    </source>
</evidence>
<proteinExistence type="inferred from homology"/>
<dbReference type="Gene3D" id="3.30.497.10">
    <property type="entry name" value="Antithrombin, subunit I, domain 2"/>
    <property type="match status" value="1"/>
</dbReference>
<dbReference type="InterPro" id="IPR023796">
    <property type="entry name" value="Serpin_dom"/>
</dbReference>
<dbReference type="PANTHER" id="PTHR11461:SF211">
    <property type="entry name" value="GH10112P-RELATED"/>
    <property type="match status" value="1"/>
</dbReference>
<evidence type="ECO:0000256" key="2">
    <source>
        <dbReference type="ARBA" id="ARBA00022690"/>
    </source>
</evidence>
<gene>
    <name evidence="7" type="ORF">RUM43_010637</name>
</gene>
<dbReference type="CDD" id="cd00172">
    <property type="entry name" value="serpin"/>
    <property type="match status" value="1"/>
</dbReference>
<organism evidence="7 8">
    <name type="scientific">Polyplax serrata</name>
    <name type="common">Common mouse louse</name>
    <dbReference type="NCBI Taxonomy" id="468196"/>
    <lineage>
        <taxon>Eukaryota</taxon>
        <taxon>Metazoa</taxon>
        <taxon>Ecdysozoa</taxon>
        <taxon>Arthropoda</taxon>
        <taxon>Hexapoda</taxon>
        <taxon>Insecta</taxon>
        <taxon>Pterygota</taxon>
        <taxon>Neoptera</taxon>
        <taxon>Paraneoptera</taxon>
        <taxon>Psocodea</taxon>
        <taxon>Troctomorpha</taxon>
        <taxon>Phthiraptera</taxon>
        <taxon>Anoplura</taxon>
        <taxon>Polyplacidae</taxon>
        <taxon>Polyplax</taxon>
    </lineage>
</organism>
<evidence type="ECO:0000259" key="6">
    <source>
        <dbReference type="SMART" id="SM00093"/>
    </source>
</evidence>
<comment type="similarity">
    <text evidence="1 4">Belongs to the serpin family.</text>
</comment>
<feature type="signal peptide" evidence="5">
    <location>
        <begin position="1"/>
        <end position="20"/>
    </location>
</feature>
<dbReference type="InterPro" id="IPR023795">
    <property type="entry name" value="Serpin_CS"/>
</dbReference>
<keyword evidence="5" id="KW-0732">Signal</keyword>
<reference evidence="7 8" key="1">
    <citation type="submission" date="2023-10" db="EMBL/GenBank/DDBJ databases">
        <title>Genomes of two closely related lineages of the louse Polyplax serrata with different host specificities.</title>
        <authorList>
            <person name="Martinu J."/>
            <person name="Tarabai H."/>
            <person name="Stefka J."/>
            <person name="Hypsa V."/>
        </authorList>
    </citation>
    <scope>NUCLEOTIDE SEQUENCE [LARGE SCALE GENOMIC DNA]</scope>
    <source>
        <strain evidence="7">HR10_N</strain>
    </source>
</reference>
<dbReference type="AlphaFoldDB" id="A0AAN8S7C3"/>
<keyword evidence="3" id="KW-0722">Serine protease inhibitor</keyword>
<dbReference type="InterPro" id="IPR000215">
    <property type="entry name" value="Serpin_fam"/>
</dbReference>
<dbReference type="InterPro" id="IPR042178">
    <property type="entry name" value="Serpin_sf_1"/>
</dbReference>
<dbReference type="GO" id="GO:0004867">
    <property type="term" value="F:serine-type endopeptidase inhibitor activity"/>
    <property type="evidence" value="ECO:0007669"/>
    <property type="project" value="UniProtKB-KW"/>
</dbReference>
<dbReference type="SMART" id="SM00093">
    <property type="entry name" value="SERPIN"/>
    <property type="match status" value="1"/>
</dbReference>
<dbReference type="InterPro" id="IPR036186">
    <property type="entry name" value="Serpin_sf"/>
</dbReference>
<dbReference type="Pfam" id="PF00079">
    <property type="entry name" value="Serpin"/>
    <property type="match status" value="1"/>
</dbReference>
<dbReference type="EMBL" id="JAWJWE010000004">
    <property type="protein sequence ID" value="KAK6636971.1"/>
    <property type="molecule type" value="Genomic_DNA"/>
</dbReference>
<dbReference type="PANTHER" id="PTHR11461">
    <property type="entry name" value="SERINE PROTEASE INHIBITOR, SERPIN"/>
    <property type="match status" value="1"/>
</dbReference>
<comment type="caution">
    <text evidence="7">The sequence shown here is derived from an EMBL/GenBank/DDBJ whole genome shotgun (WGS) entry which is preliminary data.</text>
</comment>
<keyword evidence="2" id="KW-0646">Protease inhibitor</keyword>
<evidence type="ECO:0000313" key="8">
    <source>
        <dbReference type="Proteomes" id="UP001372834"/>
    </source>
</evidence>
<evidence type="ECO:0000256" key="3">
    <source>
        <dbReference type="ARBA" id="ARBA00022900"/>
    </source>
</evidence>
<protein>
    <recommendedName>
        <fullName evidence="6">Serpin domain-containing protein</fullName>
    </recommendedName>
</protein>
<evidence type="ECO:0000256" key="1">
    <source>
        <dbReference type="ARBA" id="ARBA00009500"/>
    </source>
</evidence>
<dbReference type="Proteomes" id="UP001372834">
    <property type="component" value="Unassembled WGS sequence"/>
</dbReference>
<accession>A0AAN8S7C3</accession>
<sequence>MKPVVHFYILWAVATTAVVAFRNLRNEHSTPESVKVSKAACNFTLNLLKILDSKSQSANIAFSPASINILLSVLQQGARANTAVELENVLGLSREESKRGYGPFLKLKKEKNVTLEWGNRCYIKPGMQLNENFKGVAKRNFDVDVEEMEFGVPSPQSSAQTINSWIKDITHNQIKNLVDPSSISVETIMLMVNAIFFKGVWAKPFRKKKTTVDKFEITSRDSVQTYFMAQREKYYSGRDTDLGAKWVQQPFQNGRFAMFYVMPIKRHRLTQLLSKMSGEDLHKIFNHFGVNHVKLRIPKFKVSDKVSLVDTLKKVPNHQTIVSLGLRDIFTSASDLGGIASSTSLAVSDVVHQANVEIDEKGGSGSAATVVQFLRMRTPTMTFVADQPFLFFIVDKKTKIPLFAGKLANPQPYSLS</sequence>